<evidence type="ECO:0000313" key="4">
    <source>
        <dbReference type="Proteomes" id="UP000664654"/>
    </source>
</evidence>
<dbReference type="GO" id="GO:0016491">
    <property type="term" value="F:oxidoreductase activity"/>
    <property type="evidence" value="ECO:0007669"/>
    <property type="project" value="UniProtKB-KW"/>
</dbReference>
<dbReference type="PANTHER" id="PTHR13847:SF289">
    <property type="entry name" value="GLYCINE OXIDASE"/>
    <property type="match status" value="1"/>
</dbReference>
<dbReference type="Gene3D" id="3.30.9.10">
    <property type="entry name" value="D-Amino Acid Oxidase, subunit A, domain 2"/>
    <property type="match status" value="1"/>
</dbReference>
<comment type="caution">
    <text evidence="3">The sequence shown here is derived from an EMBL/GenBank/DDBJ whole genome shotgun (WGS) entry which is preliminary data.</text>
</comment>
<keyword evidence="4" id="KW-1185">Reference proteome</keyword>
<dbReference type="Pfam" id="PF01266">
    <property type="entry name" value="DAO"/>
    <property type="match status" value="1"/>
</dbReference>
<proteinExistence type="predicted"/>
<feature type="domain" description="FAD dependent oxidoreductase" evidence="2">
    <location>
        <begin position="4"/>
        <end position="395"/>
    </location>
</feature>
<dbReference type="SUPFAM" id="SSF51905">
    <property type="entry name" value="FAD/NAD(P)-binding domain"/>
    <property type="match status" value="1"/>
</dbReference>
<evidence type="ECO:0000259" key="2">
    <source>
        <dbReference type="Pfam" id="PF01266"/>
    </source>
</evidence>
<gene>
    <name evidence="3" type="ORF">J0A66_08400</name>
</gene>
<dbReference type="Gene3D" id="3.50.50.60">
    <property type="entry name" value="FAD/NAD(P)-binding domain"/>
    <property type="match status" value="2"/>
</dbReference>
<dbReference type="EMBL" id="JAFKCV010000004">
    <property type="protein sequence ID" value="MBN7825237.1"/>
    <property type="molecule type" value="Genomic_DNA"/>
</dbReference>
<dbReference type="SUPFAM" id="SSF54373">
    <property type="entry name" value="FAD-linked reductases, C-terminal domain"/>
    <property type="match status" value="1"/>
</dbReference>
<dbReference type="AlphaFoldDB" id="A0A939DN15"/>
<accession>A0A939DN15</accession>
<reference evidence="3" key="1">
    <citation type="submission" date="2021-03" db="EMBL/GenBank/DDBJ databases">
        <title>novel species isolated from a fishpond in China.</title>
        <authorList>
            <person name="Lu H."/>
            <person name="Cai Z."/>
        </authorList>
    </citation>
    <scope>NUCLEOTIDE SEQUENCE</scope>
    <source>
        <strain evidence="3">JCM 30855</strain>
    </source>
</reference>
<dbReference type="Proteomes" id="UP000664654">
    <property type="component" value="Unassembled WGS sequence"/>
</dbReference>
<protein>
    <submittedName>
        <fullName evidence="3">FAD-binding oxidoreductase</fullName>
    </submittedName>
</protein>
<evidence type="ECO:0000313" key="3">
    <source>
        <dbReference type="EMBL" id="MBN7825237.1"/>
    </source>
</evidence>
<name>A0A939DN15_9ALTE</name>
<dbReference type="RefSeq" id="WP_206573355.1">
    <property type="nucleotide sequence ID" value="NZ_JAFKCV010000004.1"/>
</dbReference>
<sequence>MQQVAVIGAGVVGLCSAVFLQQAGYQVMLIDRQEPGEGCSKGNAGHFATEQVFPLADARLLPRLPGMLSAADGPLRIRAAYLMRALPWFGRFVLNMAPARRARHQSALSQLNHHSIYSWKTLAGLCNASDLLLCKGSLLVSEQANKRALLKTYEAYRRAGIDVRVIGRDDLQELEPGLADHLHQGLDFTEVGHTLDPHALCLRLYRHFLNQGGTWLKSQVLRISTGRYVRAVETLDRTVRCEKVVVCAGAYSHQLTRSLGWRIPLEAERGYHLMVKPNQLPRHQLQRPVTSMERKFIMTPMLAGLRLAGTVEFAGLSAPPDYRRAYQLLGHANRLLKQPHTPLSDNAVWHGNRPSLPDSLPVLGPCPKFKGVFYNFGHQHLGLTQAAFSAEIMTQCLKGQRPAIDISPFSIGRF</sequence>
<dbReference type="PANTHER" id="PTHR13847">
    <property type="entry name" value="SARCOSINE DEHYDROGENASE-RELATED"/>
    <property type="match status" value="1"/>
</dbReference>
<dbReference type="InterPro" id="IPR036188">
    <property type="entry name" value="FAD/NAD-bd_sf"/>
</dbReference>
<dbReference type="GO" id="GO:0005737">
    <property type="term" value="C:cytoplasm"/>
    <property type="evidence" value="ECO:0007669"/>
    <property type="project" value="TreeGrafter"/>
</dbReference>
<organism evidence="3 4">
    <name type="scientific">Bowmanella dokdonensis</name>
    <dbReference type="NCBI Taxonomy" id="751969"/>
    <lineage>
        <taxon>Bacteria</taxon>
        <taxon>Pseudomonadati</taxon>
        <taxon>Pseudomonadota</taxon>
        <taxon>Gammaproteobacteria</taxon>
        <taxon>Alteromonadales</taxon>
        <taxon>Alteromonadaceae</taxon>
        <taxon>Bowmanella</taxon>
    </lineage>
</organism>
<dbReference type="InterPro" id="IPR006076">
    <property type="entry name" value="FAD-dep_OxRdtase"/>
</dbReference>
<evidence type="ECO:0000256" key="1">
    <source>
        <dbReference type="ARBA" id="ARBA00023002"/>
    </source>
</evidence>
<keyword evidence="1" id="KW-0560">Oxidoreductase</keyword>